<gene>
    <name evidence="4" type="ORF">E1294_04125</name>
</gene>
<dbReference type="Gene3D" id="1.10.10.1150">
    <property type="entry name" value="Coenzyme PQQ synthesis protein D (PqqD)"/>
    <property type="match status" value="1"/>
</dbReference>
<sequence>MLDARIPRHVHHRAHRHGGVVLLNIATGTWHALNPSAGALWTRWAQGVGFESSVIELADRHPEVSPEKIREEAGDLLRDLLRRGLLEPAESGVARRGSPQAAPGRAVPSPSAAVTTALGPSRRPAAGATLLAGCCLLVSLLLLRLPFRITTAVVARLRQATGRREMTVSRAESAAMAVRHVARRYPGRAACLETSLATVLFAAASLRRLDWCLGAATDPYRFHAWAELDGHPIATDPGHLRVLTL</sequence>
<organism evidence="4 5">
    <name type="scientific">Nonomuraea diastatica</name>
    <dbReference type="NCBI Taxonomy" id="1848329"/>
    <lineage>
        <taxon>Bacteria</taxon>
        <taxon>Bacillati</taxon>
        <taxon>Actinomycetota</taxon>
        <taxon>Actinomycetes</taxon>
        <taxon>Streptosporangiales</taxon>
        <taxon>Streptosporangiaceae</taxon>
        <taxon>Nonomuraea</taxon>
    </lineage>
</organism>
<comment type="caution">
    <text evidence="4">The sequence shown here is derived from an EMBL/GenBank/DDBJ whole genome shotgun (WGS) entry which is preliminary data.</text>
</comment>
<evidence type="ECO:0000259" key="3">
    <source>
        <dbReference type="Pfam" id="PF13471"/>
    </source>
</evidence>
<proteinExistence type="predicted"/>
<feature type="domain" description="Microcin J25-processing protein McjB C-terminal" evidence="3">
    <location>
        <begin position="142"/>
        <end position="237"/>
    </location>
</feature>
<dbReference type="NCBIfam" id="NF033537">
    <property type="entry name" value="lasso_biosyn_B2"/>
    <property type="match status" value="1"/>
</dbReference>
<keyword evidence="2" id="KW-1133">Transmembrane helix</keyword>
<dbReference type="InterPro" id="IPR041881">
    <property type="entry name" value="PqqD_sf"/>
</dbReference>
<protein>
    <submittedName>
        <fullName evidence="4">Lasso peptide biosynthesis B2 protein</fullName>
    </submittedName>
</protein>
<dbReference type="EMBL" id="SMKP01000008">
    <property type="protein sequence ID" value="TDD24884.1"/>
    <property type="molecule type" value="Genomic_DNA"/>
</dbReference>
<dbReference type="InterPro" id="IPR032708">
    <property type="entry name" value="McjB_C"/>
</dbReference>
<dbReference type="Proteomes" id="UP000294543">
    <property type="component" value="Unassembled WGS sequence"/>
</dbReference>
<evidence type="ECO:0000313" key="5">
    <source>
        <dbReference type="Proteomes" id="UP000294543"/>
    </source>
</evidence>
<dbReference type="Pfam" id="PF05402">
    <property type="entry name" value="PqqD"/>
    <property type="match status" value="1"/>
</dbReference>
<dbReference type="OrthoDB" id="583768at2"/>
<keyword evidence="2" id="KW-0812">Transmembrane</keyword>
<feature type="transmembrane region" description="Helical" evidence="2">
    <location>
        <begin position="125"/>
        <end position="143"/>
    </location>
</feature>
<keyword evidence="5" id="KW-1185">Reference proteome</keyword>
<dbReference type="RefSeq" id="WP_132504615.1">
    <property type="nucleotide sequence ID" value="NZ_SMKP01000008.1"/>
</dbReference>
<accession>A0A4R4X3R1</accession>
<evidence type="ECO:0000256" key="2">
    <source>
        <dbReference type="SAM" id="Phobius"/>
    </source>
</evidence>
<feature type="region of interest" description="Disordered" evidence="1">
    <location>
        <begin position="91"/>
        <end position="119"/>
    </location>
</feature>
<dbReference type="AlphaFoldDB" id="A0A4R4X3R1"/>
<dbReference type="Pfam" id="PF13471">
    <property type="entry name" value="Transglut_core3"/>
    <property type="match status" value="1"/>
</dbReference>
<keyword evidence="2" id="KW-0472">Membrane</keyword>
<evidence type="ECO:0000256" key="1">
    <source>
        <dbReference type="SAM" id="MobiDB-lite"/>
    </source>
</evidence>
<name>A0A4R4X3R1_9ACTN</name>
<dbReference type="InterPro" id="IPR008792">
    <property type="entry name" value="PQQD"/>
</dbReference>
<dbReference type="InterPro" id="IPR053521">
    <property type="entry name" value="McjB-like"/>
</dbReference>
<evidence type="ECO:0000313" key="4">
    <source>
        <dbReference type="EMBL" id="TDD24884.1"/>
    </source>
</evidence>
<reference evidence="4 5" key="1">
    <citation type="submission" date="2019-03" db="EMBL/GenBank/DDBJ databases">
        <title>Draft genome sequences of novel Actinobacteria.</title>
        <authorList>
            <person name="Sahin N."/>
            <person name="Ay H."/>
            <person name="Saygin H."/>
        </authorList>
    </citation>
    <scope>NUCLEOTIDE SEQUENCE [LARGE SCALE GENOMIC DNA]</scope>
    <source>
        <strain evidence="4 5">KC712</strain>
    </source>
</reference>